<dbReference type="SUPFAM" id="SSF140376">
    <property type="entry name" value="ChaB-like"/>
    <property type="match status" value="1"/>
</dbReference>
<protein>
    <submittedName>
        <fullName evidence="1">Putative conserved cation transport regulator</fullName>
    </submittedName>
</protein>
<dbReference type="EMBL" id="CCNE01000016">
    <property type="protein sequence ID" value="CDX56159.1"/>
    <property type="molecule type" value="Genomic_DNA"/>
</dbReference>
<accession>A0A090GAV9</accession>
<dbReference type="Proteomes" id="UP000046122">
    <property type="component" value="Unassembled WGS sequence"/>
</dbReference>
<reference evidence="1 2" key="1">
    <citation type="submission" date="2014-08" db="EMBL/GenBank/DDBJ databases">
        <authorList>
            <person name="Moulin Lionel"/>
        </authorList>
    </citation>
    <scope>NUCLEOTIDE SEQUENCE [LARGE SCALE GENOMIC DNA]</scope>
</reference>
<dbReference type="AlphaFoldDB" id="A0A090GAV9"/>
<name>A0A090GAV9_MESPL</name>
<proteinExistence type="predicted"/>
<dbReference type="InterPro" id="IPR037205">
    <property type="entry name" value="ChaB_sf"/>
</dbReference>
<gene>
    <name evidence="1" type="primary">chaB</name>
    <name evidence="1" type="ORF">MPL3365_230073</name>
</gene>
<evidence type="ECO:0000313" key="2">
    <source>
        <dbReference type="Proteomes" id="UP000046122"/>
    </source>
</evidence>
<dbReference type="Pfam" id="PF06150">
    <property type="entry name" value="ChaB"/>
    <property type="match status" value="1"/>
</dbReference>
<evidence type="ECO:0000313" key="1">
    <source>
        <dbReference type="EMBL" id="CDX56159.1"/>
    </source>
</evidence>
<sequence>MKTANLVRPEFWNAAVPYASIEDLPPPIREYLPLHAREIYRAAFNNAWDEYVDRGAKREEIAHRVAWAAVKHRYRKERNEWVPL</sequence>
<dbReference type="InterPro" id="IPR009317">
    <property type="entry name" value="ChaB"/>
</dbReference>
<organism evidence="1 2">
    <name type="scientific">Mesorhizobium plurifarium</name>
    <dbReference type="NCBI Taxonomy" id="69974"/>
    <lineage>
        <taxon>Bacteria</taxon>
        <taxon>Pseudomonadati</taxon>
        <taxon>Pseudomonadota</taxon>
        <taxon>Alphaproteobacteria</taxon>
        <taxon>Hyphomicrobiales</taxon>
        <taxon>Phyllobacteriaceae</taxon>
        <taxon>Mesorhizobium</taxon>
    </lineage>
</organism>
<dbReference type="Gene3D" id="1.10.1740.70">
    <property type="entry name" value="ChaB"/>
    <property type="match status" value="1"/>
</dbReference>